<name>A0A6M6JT22_9PSEU</name>
<sequence>MATVSTQNLALDGAAPVYSAASPGGDRFTPSRNTFLHVVNASASPVTATLTTPGNVDGLAIPERGVTVPAGANRMVPLPPGTYRSADGLADVAWSATTSVTFAVLHAV</sequence>
<protein>
    <submittedName>
        <fullName evidence="1">Uncharacterized protein</fullName>
    </submittedName>
</protein>
<keyword evidence="1" id="KW-0614">Plasmid</keyword>
<evidence type="ECO:0000313" key="1">
    <source>
        <dbReference type="EMBL" id="QJY51254.1"/>
    </source>
</evidence>
<organism evidence="1 2">
    <name type="scientific">Pseudonocardia broussonetiae</name>
    <dbReference type="NCBI Taxonomy" id="2736640"/>
    <lineage>
        <taxon>Bacteria</taxon>
        <taxon>Bacillati</taxon>
        <taxon>Actinomycetota</taxon>
        <taxon>Actinomycetes</taxon>
        <taxon>Pseudonocardiales</taxon>
        <taxon>Pseudonocardiaceae</taxon>
        <taxon>Pseudonocardia</taxon>
    </lineage>
</organism>
<reference evidence="1 2" key="1">
    <citation type="submission" date="2020-05" db="EMBL/GenBank/DDBJ databases">
        <authorList>
            <person name="Mo P."/>
        </authorList>
    </citation>
    <scope>NUCLEOTIDE SEQUENCE [LARGE SCALE GENOMIC DNA]</scope>
    <source>
        <strain evidence="1 2">Gen01</strain>
        <plasmid evidence="1 2">unnamed3</plasmid>
    </source>
</reference>
<evidence type="ECO:0000313" key="2">
    <source>
        <dbReference type="Proteomes" id="UP000505377"/>
    </source>
</evidence>
<dbReference type="Proteomes" id="UP000505377">
    <property type="component" value="Plasmid unnamed3"/>
</dbReference>
<keyword evidence="2" id="KW-1185">Reference proteome</keyword>
<dbReference type="EMBL" id="CP053567">
    <property type="protein sequence ID" value="QJY51254.1"/>
    <property type="molecule type" value="Genomic_DNA"/>
</dbReference>
<proteinExistence type="predicted"/>
<gene>
    <name evidence="1" type="ORF">HOP40_35325</name>
</gene>
<dbReference type="AlphaFoldDB" id="A0A6M6JT22"/>
<accession>A0A6M6JT22</accession>
<dbReference type="RefSeq" id="WP_172170198.1">
    <property type="nucleotide sequence ID" value="NZ_CP053567.1"/>
</dbReference>
<geneLocation type="plasmid" evidence="1 2">
    <name>unnamed3</name>
</geneLocation>
<dbReference type="KEGG" id="pbro:HOP40_35325"/>